<dbReference type="EMBL" id="PEYV01000022">
    <property type="protein sequence ID" value="PIS21738.1"/>
    <property type="molecule type" value="Genomic_DNA"/>
</dbReference>
<dbReference type="Proteomes" id="UP000231098">
    <property type="component" value="Unassembled WGS sequence"/>
</dbReference>
<comment type="caution">
    <text evidence="1">The sequence shown here is derived from an EMBL/GenBank/DDBJ whole genome shotgun (WGS) entry which is preliminary data.</text>
</comment>
<accession>A0A2H0XCB0</accession>
<proteinExistence type="predicted"/>
<protein>
    <submittedName>
        <fullName evidence="1">Uncharacterized protein</fullName>
    </submittedName>
</protein>
<evidence type="ECO:0000313" key="1">
    <source>
        <dbReference type="EMBL" id="PIS21738.1"/>
    </source>
</evidence>
<name>A0A2H0XCB0_UNCKA</name>
<reference evidence="2" key="1">
    <citation type="submission" date="2017-09" db="EMBL/GenBank/DDBJ databases">
        <title>Depth-based differentiation of microbial function through sediment-hosted aquifers and enrichment of novel symbionts in the deep terrestrial subsurface.</title>
        <authorList>
            <person name="Probst A.J."/>
            <person name="Ladd B."/>
            <person name="Jarett J.K."/>
            <person name="Geller-Mcgrath D.E."/>
            <person name="Sieber C.M.K."/>
            <person name="Emerson J.B."/>
            <person name="Anantharaman K."/>
            <person name="Thomas B.C."/>
            <person name="Malmstrom R."/>
            <person name="Stieglmeier M."/>
            <person name="Klingl A."/>
            <person name="Woyke T."/>
            <person name="Ryan C.M."/>
            <person name="Banfield J.F."/>
        </authorList>
    </citation>
    <scope>NUCLEOTIDE SEQUENCE [LARGE SCALE GENOMIC DNA]</scope>
</reference>
<organism evidence="1 2">
    <name type="scientific">candidate division WWE3 bacterium CG08_land_8_20_14_0_20_41_15</name>
    <dbReference type="NCBI Taxonomy" id="1975086"/>
    <lineage>
        <taxon>Bacteria</taxon>
        <taxon>Katanobacteria</taxon>
    </lineage>
</organism>
<sequence length="101" mass="11649">MHFIAFGDVKKIGEQTCLFKTLPSFSNHRLFYKRIEWKLKIPYAILREYKKKFHGAQAAGAYPATGGSGRSGAFQSIKKDQSFVWSNLLNEVRTYFQPREA</sequence>
<dbReference type="AlphaFoldDB" id="A0A2H0XCB0"/>
<evidence type="ECO:0000313" key="2">
    <source>
        <dbReference type="Proteomes" id="UP000231098"/>
    </source>
</evidence>
<gene>
    <name evidence="1" type="ORF">COT51_01165</name>
</gene>